<protein>
    <recommendedName>
        <fullName evidence="9">Asparagine--tRNA ligase, mitochondrial</fullName>
        <ecNumber evidence="2">6.1.1.22</ecNumber>
    </recommendedName>
    <alternativeName>
        <fullName evidence="8">Asparaginyl-tRNA synthetase</fullName>
    </alternativeName>
</protein>
<evidence type="ECO:0000256" key="9">
    <source>
        <dbReference type="ARBA" id="ARBA00068798"/>
    </source>
</evidence>
<dbReference type="InterPro" id="IPR045864">
    <property type="entry name" value="aa-tRNA-synth_II/BPL/LPL"/>
</dbReference>
<evidence type="ECO:0000256" key="8">
    <source>
        <dbReference type="ARBA" id="ARBA00029886"/>
    </source>
</evidence>
<evidence type="ECO:0000256" key="4">
    <source>
        <dbReference type="ARBA" id="ARBA00022741"/>
    </source>
</evidence>
<dbReference type="InterPro" id="IPR004365">
    <property type="entry name" value="NA-bd_OB_tRNA"/>
</dbReference>
<keyword evidence="4" id="KW-0547">Nucleotide-binding</keyword>
<dbReference type="InterPro" id="IPR004364">
    <property type="entry name" value="Aa-tRNA-synt_II"/>
</dbReference>
<dbReference type="SUPFAM" id="SSF55681">
    <property type="entry name" value="Class II aaRS and biotin synthetases"/>
    <property type="match status" value="1"/>
</dbReference>
<dbReference type="Proteomes" id="UP000290900">
    <property type="component" value="Unassembled WGS sequence"/>
</dbReference>
<dbReference type="EMBL" id="CAACVR010000007">
    <property type="protein sequence ID" value="VEU20830.1"/>
    <property type="molecule type" value="Genomic_DNA"/>
</dbReference>
<evidence type="ECO:0000259" key="10">
    <source>
        <dbReference type="PROSITE" id="PS50862"/>
    </source>
</evidence>
<dbReference type="InterPro" id="IPR006195">
    <property type="entry name" value="aa-tRNA-synth_II"/>
</dbReference>
<evidence type="ECO:0000256" key="3">
    <source>
        <dbReference type="ARBA" id="ARBA00022598"/>
    </source>
</evidence>
<name>A0A448YIT6_BRENA</name>
<dbReference type="GO" id="GO:0005524">
    <property type="term" value="F:ATP binding"/>
    <property type="evidence" value="ECO:0007669"/>
    <property type="project" value="UniProtKB-KW"/>
</dbReference>
<dbReference type="FunFam" id="3.30.930.10:FF:000016">
    <property type="entry name" value="Asparagine--tRNA ligase"/>
    <property type="match status" value="1"/>
</dbReference>
<evidence type="ECO:0000313" key="11">
    <source>
        <dbReference type="EMBL" id="VEU20830.1"/>
    </source>
</evidence>
<dbReference type="GO" id="GO:0003676">
    <property type="term" value="F:nucleic acid binding"/>
    <property type="evidence" value="ECO:0007669"/>
    <property type="project" value="InterPro"/>
</dbReference>
<dbReference type="NCBIfam" id="TIGR00457">
    <property type="entry name" value="asnS"/>
    <property type="match status" value="1"/>
</dbReference>
<dbReference type="AlphaFoldDB" id="A0A448YIT6"/>
<keyword evidence="7" id="KW-0030">Aminoacyl-tRNA synthetase</keyword>
<dbReference type="Gene3D" id="3.30.930.10">
    <property type="entry name" value="Bira Bifunctional Protein, Domain 2"/>
    <property type="match status" value="1"/>
</dbReference>
<proteinExistence type="inferred from homology"/>
<organism evidence="11 12">
    <name type="scientific">Brettanomyces naardenensis</name>
    <name type="common">Yeast</name>
    <dbReference type="NCBI Taxonomy" id="13370"/>
    <lineage>
        <taxon>Eukaryota</taxon>
        <taxon>Fungi</taxon>
        <taxon>Dikarya</taxon>
        <taxon>Ascomycota</taxon>
        <taxon>Saccharomycotina</taxon>
        <taxon>Pichiomycetes</taxon>
        <taxon>Pichiales</taxon>
        <taxon>Pichiaceae</taxon>
        <taxon>Brettanomyces</taxon>
    </lineage>
</organism>
<accession>A0A448YIT6</accession>
<dbReference type="STRING" id="13370.A0A448YIT6"/>
<dbReference type="FunCoup" id="A0A448YIT6">
    <property type="interactions" value="511"/>
</dbReference>
<dbReference type="InterPro" id="IPR004522">
    <property type="entry name" value="Asn-tRNA-ligase"/>
</dbReference>
<evidence type="ECO:0000256" key="6">
    <source>
        <dbReference type="ARBA" id="ARBA00022917"/>
    </source>
</evidence>
<dbReference type="InParanoid" id="A0A448YIT6"/>
<dbReference type="CDD" id="cd04318">
    <property type="entry name" value="EcAsnRS_like_N"/>
    <property type="match status" value="1"/>
</dbReference>
<reference evidence="11 12" key="1">
    <citation type="submission" date="2018-12" db="EMBL/GenBank/DDBJ databases">
        <authorList>
            <person name="Tiukova I."/>
            <person name="Dainat J."/>
        </authorList>
    </citation>
    <scope>NUCLEOTIDE SEQUENCE [LARGE SCALE GENOMIC DNA]</scope>
</reference>
<dbReference type="Pfam" id="PF00152">
    <property type="entry name" value="tRNA-synt_2"/>
    <property type="match status" value="1"/>
</dbReference>
<dbReference type="GO" id="GO:0006421">
    <property type="term" value="P:asparaginyl-tRNA aminoacylation"/>
    <property type="evidence" value="ECO:0007669"/>
    <property type="project" value="InterPro"/>
</dbReference>
<comment type="similarity">
    <text evidence="1">Belongs to the class-II aminoacyl-tRNA synthetase family.</text>
</comment>
<dbReference type="GO" id="GO:0005739">
    <property type="term" value="C:mitochondrion"/>
    <property type="evidence" value="ECO:0007669"/>
    <property type="project" value="TreeGrafter"/>
</dbReference>
<dbReference type="PANTHER" id="PTHR22594:SF34">
    <property type="entry name" value="ASPARAGINE--TRNA LIGASE, MITOCHONDRIAL-RELATED"/>
    <property type="match status" value="1"/>
</dbReference>
<dbReference type="InterPro" id="IPR012340">
    <property type="entry name" value="NA-bd_OB-fold"/>
</dbReference>
<dbReference type="OrthoDB" id="43906at2759"/>
<evidence type="ECO:0000256" key="7">
    <source>
        <dbReference type="ARBA" id="ARBA00023146"/>
    </source>
</evidence>
<evidence type="ECO:0000313" key="12">
    <source>
        <dbReference type="Proteomes" id="UP000290900"/>
    </source>
</evidence>
<sequence>MIGRRIPNIGGTLRRFYSSVGSSTVLPLSRCINDIYSSPPDSNTRISLQGWVSGARISKNVAFVDIFDGTTHDNVKCVIKPPSLLPNTVKTGSSIEVDGIWTEGRGKQKYEVQVDNTKDPAAKLRVVGEVDDLYPLLKKRHTDQYLRTIPEYRWRAADAASILRFRSKVETSLVNFFDQHSFTKTHPPIMTSSDCEGAGEMFKVESSTKLGNNQTFFGKETYLTVSTQLHLEVLCAALSRVWTLTPCFRAEESDTNRHLSEFWMLEAEMAFVDKVDQLTKFSEMMIKDVVQKLVSDTDGMGSNLLESATKDHAEAMRKRWELLLQQDNWASITYTEAIKILIDAYERGQASFQYIPKWGESLRSEHEKWLAGEHFRNPVFVTDYPLEEKAFYMKVNDDDSTPAPTVGCYDLLVPDIGELIGGSLREHEFEKLSTEIRRRKMNAEPLEWYLAQRRNGTFPHGGFGMGFERLLQYLTCTENIKDVIAFPRTVNNCLC</sequence>
<dbReference type="EC" id="6.1.1.22" evidence="2"/>
<evidence type="ECO:0000256" key="1">
    <source>
        <dbReference type="ARBA" id="ARBA00008226"/>
    </source>
</evidence>
<dbReference type="GO" id="GO:0004816">
    <property type="term" value="F:asparagine-tRNA ligase activity"/>
    <property type="evidence" value="ECO:0007669"/>
    <property type="project" value="UniProtKB-EC"/>
</dbReference>
<feature type="domain" description="Aminoacyl-transfer RNA synthetases class-II family profile" evidence="10">
    <location>
        <begin position="163"/>
        <end position="487"/>
    </location>
</feature>
<dbReference type="NCBIfam" id="NF003037">
    <property type="entry name" value="PRK03932.1"/>
    <property type="match status" value="1"/>
</dbReference>
<dbReference type="Gene3D" id="2.40.50.140">
    <property type="entry name" value="Nucleic acid-binding proteins"/>
    <property type="match status" value="1"/>
</dbReference>
<dbReference type="InterPro" id="IPR002312">
    <property type="entry name" value="Asp/Asn-tRNA-synth_IIb"/>
</dbReference>
<dbReference type="SUPFAM" id="SSF50249">
    <property type="entry name" value="Nucleic acid-binding proteins"/>
    <property type="match status" value="1"/>
</dbReference>
<keyword evidence="3" id="KW-0436">Ligase</keyword>
<evidence type="ECO:0000256" key="5">
    <source>
        <dbReference type="ARBA" id="ARBA00022840"/>
    </source>
</evidence>
<keyword evidence="6" id="KW-0648">Protein biosynthesis</keyword>
<dbReference type="PRINTS" id="PR01042">
    <property type="entry name" value="TRNASYNTHASP"/>
</dbReference>
<gene>
    <name evidence="11" type="ORF">BRENAR_LOCUS1565</name>
</gene>
<dbReference type="PANTHER" id="PTHR22594">
    <property type="entry name" value="ASPARTYL/LYSYL-TRNA SYNTHETASE"/>
    <property type="match status" value="1"/>
</dbReference>
<dbReference type="PROSITE" id="PS50862">
    <property type="entry name" value="AA_TRNA_LIGASE_II"/>
    <property type="match status" value="1"/>
</dbReference>
<keyword evidence="12" id="KW-1185">Reference proteome</keyword>
<evidence type="ECO:0000256" key="2">
    <source>
        <dbReference type="ARBA" id="ARBA00012816"/>
    </source>
</evidence>
<keyword evidence="5" id="KW-0067">ATP-binding</keyword>
<dbReference type="Pfam" id="PF01336">
    <property type="entry name" value="tRNA_anti-codon"/>
    <property type="match status" value="1"/>
</dbReference>